<dbReference type="Proteomes" id="UP000183868">
    <property type="component" value="Chromosome"/>
</dbReference>
<evidence type="ECO:0000256" key="12">
    <source>
        <dbReference type="ARBA" id="ARBA00049645"/>
    </source>
</evidence>
<keyword evidence="8" id="KW-1207">Sterol metabolism</keyword>
<dbReference type="PRINTS" id="PR00411">
    <property type="entry name" value="PNDRDTASEI"/>
</dbReference>
<comment type="pathway">
    <text evidence="12">Steroid metabolism; cholesterol degradation.</text>
</comment>
<keyword evidence="9" id="KW-0753">Steroid metabolism</keyword>
<reference evidence="17 20" key="2">
    <citation type="submission" date="2016-11" db="EMBL/GenBank/DDBJ databases">
        <title>Genomic analysis of Caldithrix abyssi and proposal of a novel bacterial phylum Caldithrichaeota.</title>
        <authorList>
            <person name="Kublanov I."/>
            <person name="Sigalova O."/>
            <person name="Gavrilov S."/>
            <person name="Lebedinsky A."/>
            <person name="Ivanova N."/>
            <person name="Daum C."/>
            <person name="Reddy T."/>
            <person name="Klenk H.P."/>
            <person name="Goker M."/>
            <person name="Reva O."/>
            <person name="Miroshnichenko M."/>
            <person name="Kyprides N."/>
            <person name="Woyke T."/>
            <person name="Gelfand M."/>
        </authorList>
    </citation>
    <scope>NUCLEOTIDE SEQUENCE [LARGE SCALE GENOMIC DNA]</scope>
    <source>
        <strain evidence="17 20">LF13</strain>
    </source>
</reference>
<dbReference type="InterPro" id="IPR007867">
    <property type="entry name" value="GMC_OxRtase_C"/>
</dbReference>
<dbReference type="GO" id="GO:0008203">
    <property type="term" value="P:cholesterol metabolic process"/>
    <property type="evidence" value="ECO:0007669"/>
    <property type="project" value="UniProtKB-KW"/>
</dbReference>
<dbReference type="Proteomes" id="UP000004671">
    <property type="component" value="Chromosome"/>
</dbReference>
<dbReference type="InterPro" id="IPR052542">
    <property type="entry name" value="Cholesterol_Oxidase"/>
</dbReference>
<evidence type="ECO:0000256" key="3">
    <source>
        <dbReference type="ARBA" id="ARBA00022548"/>
    </source>
</evidence>
<dbReference type="RefSeq" id="WP_006929788.1">
    <property type="nucleotide sequence ID" value="NZ_CM001402.1"/>
</dbReference>
<evidence type="ECO:0000313" key="20">
    <source>
        <dbReference type="Proteomes" id="UP000183868"/>
    </source>
</evidence>
<keyword evidence="19" id="KW-1185">Reference proteome</keyword>
<dbReference type="InterPro" id="IPR036188">
    <property type="entry name" value="FAD/NAD-bd_sf"/>
</dbReference>
<dbReference type="AlphaFoldDB" id="H1XRG6"/>
<evidence type="ECO:0000256" key="9">
    <source>
        <dbReference type="ARBA" id="ARBA00023221"/>
    </source>
</evidence>
<keyword evidence="10" id="KW-0413">Isomerase</keyword>
<evidence type="ECO:0000256" key="5">
    <source>
        <dbReference type="ARBA" id="ARBA00022827"/>
    </source>
</evidence>
<feature type="domain" description="Glucose-methanol-choline oxidoreductase C-terminal" evidence="16">
    <location>
        <begin position="454"/>
        <end position="508"/>
    </location>
</feature>
<dbReference type="PANTHER" id="PTHR47470">
    <property type="entry name" value="CHOLESTEROL OXIDASE"/>
    <property type="match status" value="1"/>
</dbReference>
<dbReference type="Pfam" id="PF13450">
    <property type="entry name" value="NAD_binding_8"/>
    <property type="match status" value="1"/>
</dbReference>
<dbReference type="InParanoid" id="H1XRG6"/>
<evidence type="ECO:0000256" key="7">
    <source>
        <dbReference type="ARBA" id="ARBA00023098"/>
    </source>
</evidence>
<dbReference type="GO" id="GO:0016995">
    <property type="term" value="F:cholesterol oxidase activity"/>
    <property type="evidence" value="ECO:0007669"/>
    <property type="project" value="UniProtKB-EC"/>
</dbReference>
<gene>
    <name evidence="17" type="ORF">Cabys_1692</name>
    <name evidence="18" type="ORF">Calab_2840</name>
</gene>
<comment type="cofactor">
    <cofactor evidence="1">
        <name>FAD</name>
        <dbReference type="ChEBI" id="CHEBI:57692"/>
    </cofactor>
</comment>
<evidence type="ECO:0000256" key="15">
    <source>
        <dbReference type="ARBA" id="ARBA00049778"/>
    </source>
</evidence>
<dbReference type="EMBL" id="CM001402">
    <property type="protein sequence ID" value="EHO42447.1"/>
    <property type="molecule type" value="Genomic_DNA"/>
</dbReference>
<dbReference type="HOGENOM" id="CLU_002483_2_0_0"/>
<organism evidence="18 19">
    <name type="scientific">Caldithrix abyssi DSM 13497</name>
    <dbReference type="NCBI Taxonomy" id="880073"/>
    <lineage>
        <taxon>Bacteria</taxon>
        <taxon>Pseudomonadati</taxon>
        <taxon>Calditrichota</taxon>
        <taxon>Calditrichia</taxon>
        <taxon>Calditrichales</taxon>
        <taxon>Calditrichaceae</taxon>
        <taxon>Caldithrix</taxon>
    </lineage>
</organism>
<dbReference type="PANTHER" id="PTHR47470:SF1">
    <property type="entry name" value="FAD-DEPENDENT OXIDOREDUCTASE 2 FAD BINDING DOMAIN-CONTAINING PROTEIN"/>
    <property type="match status" value="1"/>
</dbReference>
<protein>
    <recommendedName>
        <fullName evidence="14">Cholesterol oxidase</fullName>
        <ecNumber evidence="13">1.1.3.6</ecNumber>
        <ecNumber evidence="11">5.3.3.1</ecNumber>
    </recommendedName>
    <alternativeName>
        <fullName evidence="15">Cholesterol isomerase</fullName>
    </alternativeName>
</protein>
<keyword evidence="7" id="KW-0443">Lipid metabolism</keyword>
<dbReference type="PaxDb" id="880073-Calab_2840"/>
<evidence type="ECO:0000259" key="16">
    <source>
        <dbReference type="Pfam" id="PF05199"/>
    </source>
</evidence>
<dbReference type="Pfam" id="PF05199">
    <property type="entry name" value="GMC_oxred_C"/>
    <property type="match status" value="1"/>
</dbReference>
<keyword evidence="5" id="KW-0274">FAD</keyword>
<comment type="similarity">
    <text evidence="2">Belongs to the GMC oxidoreductase family.</text>
</comment>
<keyword evidence="3" id="KW-0153">Cholesterol metabolism</keyword>
<accession>H1XRG6</accession>
<dbReference type="STRING" id="880073.Cabys_1692"/>
<dbReference type="Gene3D" id="3.50.50.60">
    <property type="entry name" value="FAD/NAD(P)-binding domain"/>
    <property type="match status" value="3"/>
</dbReference>
<evidence type="ECO:0000256" key="6">
    <source>
        <dbReference type="ARBA" id="ARBA00023002"/>
    </source>
</evidence>
<dbReference type="SUPFAM" id="SSF51905">
    <property type="entry name" value="FAD/NAD(P)-binding domain"/>
    <property type="match status" value="1"/>
</dbReference>
<evidence type="ECO:0000256" key="10">
    <source>
        <dbReference type="ARBA" id="ARBA00023235"/>
    </source>
</evidence>
<dbReference type="EC" id="5.3.3.1" evidence="11"/>
<dbReference type="OrthoDB" id="517968at2"/>
<dbReference type="GO" id="GO:0004769">
    <property type="term" value="F:steroid Delta-isomerase activity"/>
    <property type="evidence" value="ECO:0007669"/>
    <property type="project" value="UniProtKB-EC"/>
</dbReference>
<sequence>MKKDFDFIVIGSGFGGSVSALRLVEKGYSVLVLEKGKRLTAEDFPKTNWNLKRWFWLPTLKFFGFFRLSFFRHVAVLSGVGVGGGSLVYANTLPVPKEEFFTAPTWSHLADWKKELMPFYDRARRMLGTAKNPRLETGDLALKELAERLGKADQFETTEVAVFFGEPEKEVEDPYFNGEGPPRSGCRFCGACMIGCRYNAKNTLDKNYLYFAEKKGAVVQAESEVYDIKPLGGKYGEDGYRVYWRQSTRYFKRRGSFTCQGLVFAGGVLGTVPLLLKLKKRSLPNLSSKVGWGVRTNSESLIGITTTDKNTVFSDGIAIGSILHTDRYSHLEPVRYPAGSGFWRVLMSPMISGSNFADRLFKVLREIFRHPLRFLKTYFVDDWAKRTQILLFMQTINTTLRFSPALLGMKSTLDQGTAPTAFIPEAQTLAREYAKIAGGTPTTLLTESLFGIPTTAHILGGAVMGENDQEGVIDRDNRVFGYRNMYICDGSMISANPGVNPSLTITALSERAMSKIKPKKENPDFGE</sequence>
<evidence type="ECO:0000256" key="2">
    <source>
        <dbReference type="ARBA" id="ARBA00010790"/>
    </source>
</evidence>
<keyword evidence="6" id="KW-0560">Oxidoreductase</keyword>
<name>H1XRG6_CALAY</name>
<evidence type="ECO:0000256" key="1">
    <source>
        <dbReference type="ARBA" id="ARBA00001974"/>
    </source>
</evidence>
<evidence type="ECO:0000256" key="8">
    <source>
        <dbReference type="ARBA" id="ARBA00023166"/>
    </source>
</evidence>
<proteinExistence type="inferred from homology"/>
<evidence type="ECO:0000256" key="4">
    <source>
        <dbReference type="ARBA" id="ARBA00022630"/>
    </source>
</evidence>
<dbReference type="KEGG" id="caby:Cabys_1692"/>
<evidence type="ECO:0000256" key="11">
    <source>
        <dbReference type="ARBA" id="ARBA00038856"/>
    </source>
</evidence>
<reference evidence="18 19" key="1">
    <citation type="submission" date="2011-09" db="EMBL/GenBank/DDBJ databases">
        <title>The permanent draft genome of Caldithrix abyssi DSM 13497.</title>
        <authorList>
            <consortium name="US DOE Joint Genome Institute (JGI-PGF)"/>
            <person name="Lucas S."/>
            <person name="Han J."/>
            <person name="Lapidus A."/>
            <person name="Bruce D."/>
            <person name="Goodwin L."/>
            <person name="Pitluck S."/>
            <person name="Peters L."/>
            <person name="Kyrpides N."/>
            <person name="Mavromatis K."/>
            <person name="Ivanova N."/>
            <person name="Mikhailova N."/>
            <person name="Chertkov O."/>
            <person name="Detter J.C."/>
            <person name="Tapia R."/>
            <person name="Han C."/>
            <person name="Land M."/>
            <person name="Hauser L."/>
            <person name="Markowitz V."/>
            <person name="Cheng J.-F."/>
            <person name="Hugenholtz P."/>
            <person name="Woyke T."/>
            <person name="Wu D."/>
            <person name="Spring S."/>
            <person name="Brambilla E."/>
            <person name="Klenk H.-P."/>
            <person name="Eisen J.A."/>
        </authorList>
    </citation>
    <scope>NUCLEOTIDE SEQUENCE [LARGE SCALE GENOMIC DNA]</scope>
    <source>
        <strain evidence="18 19">DSM 13497</strain>
    </source>
</reference>
<dbReference type="EC" id="1.1.3.6" evidence="13"/>
<evidence type="ECO:0000256" key="14">
    <source>
        <dbReference type="ARBA" id="ARBA00049744"/>
    </source>
</evidence>
<evidence type="ECO:0000256" key="13">
    <source>
        <dbReference type="ARBA" id="ARBA00049723"/>
    </source>
</evidence>
<evidence type="ECO:0000313" key="17">
    <source>
        <dbReference type="EMBL" id="APF18441.1"/>
    </source>
</evidence>
<evidence type="ECO:0000313" key="18">
    <source>
        <dbReference type="EMBL" id="EHO42447.1"/>
    </source>
</evidence>
<evidence type="ECO:0000313" key="19">
    <source>
        <dbReference type="Proteomes" id="UP000004671"/>
    </source>
</evidence>
<dbReference type="EMBL" id="CP018099">
    <property type="protein sequence ID" value="APF18441.1"/>
    <property type="molecule type" value="Genomic_DNA"/>
</dbReference>
<dbReference type="eggNOG" id="COG2303">
    <property type="taxonomic scope" value="Bacteria"/>
</dbReference>
<keyword evidence="4" id="KW-0285">Flavoprotein</keyword>